<protein>
    <submittedName>
        <fullName evidence="1">Uncharacterized protein</fullName>
    </submittedName>
</protein>
<evidence type="ECO:0000313" key="3">
    <source>
        <dbReference type="Proteomes" id="UP000095657"/>
    </source>
</evidence>
<dbReference type="Proteomes" id="UP000095657">
    <property type="component" value="Unassembled WGS sequence"/>
</dbReference>
<accession>A0A174HFC2</accession>
<evidence type="ECO:0000313" key="4">
    <source>
        <dbReference type="Proteomes" id="UP000283512"/>
    </source>
</evidence>
<proteinExistence type="predicted"/>
<name>A0A174HFC2_9BACE</name>
<reference evidence="2 4" key="2">
    <citation type="submission" date="2018-08" db="EMBL/GenBank/DDBJ databases">
        <title>A genome reference for cultivated species of the human gut microbiota.</title>
        <authorList>
            <person name="Zou Y."/>
            <person name="Xue W."/>
            <person name="Luo G."/>
        </authorList>
    </citation>
    <scope>NUCLEOTIDE SEQUENCE [LARGE SCALE GENOMIC DNA]</scope>
    <source>
        <strain evidence="2 4">AM16-49B</strain>
    </source>
</reference>
<organism evidence="1 3">
    <name type="scientific">Bacteroides caccae</name>
    <dbReference type="NCBI Taxonomy" id="47678"/>
    <lineage>
        <taxon>Bacteria</taxon>
        <taxon>Pseudomonadati</taxon>
        <taxon>Bacteroidota</taxon>
        <taxon>Bacteroidia</taxon>
        <taxon>Bacteroidales</taxon>
        <taxon>Bacteroidaceae</taxon>
        <taxon>Bacteroides</taxon>
    </lineage>
</organism>
<dbReference type="EMBL" id="QRKD01000006">
    <property type="protein sequence ID" value="RHH91190.1"/>
    <property type="molecule type" value="Genomic_DNA"/>
</dbReference>
<evidence type="ECO:0000313" key="2">
    <source>
        <dbReference type="EMBL" id="RHH91190.1"/>
    </source>
</evidence>
<dbReference type="EMBL" id="CZAI01000001">
    <property type="protein sequence ID" value="CUO73622.1"/>
    <property type="molecule type" value="Genomic_DNA"/>
</dbReference>
<dbReference type="STRING" id="47678.ERS852494_00659"/>
<sequence length="61" mass="7319">MHYSGENMHKTILFLHKSEKYAKQWKFGLCICVKMYILSIKMCKEHEEGIVYLCHVGKWIL</sequence>
<reference evidence="1 3" key="1">
    <citation type="submission" date="2015-09" db="EMBL/GenBank/DDBJ databases">
        <authorList>
            <consortium name="Pathogen Informatics"/>
        </authorList>
    </citation>
    <scope>NUCLEOTIDE SEQUENCE [LARGE SCALE GENOMIC DNA]</scope>
    <source>
        <strain evidence="1 3">2789STDY5834880</strain>
    </source>
</reference>
<gene>
    <name evidence="2" type="ORF">DW190_08735</name>
    <name evidence="1" type="ORF">ERS852494_00659</name>
</gene>
<evidence type="ECO:0000313" key="1">
    <source>
        <dbReference type="EMBL" id="CUO73622.1"/>
    </source>
</evidence>
<dbReference type="Proteomes" id="UP000283512">
    <property type="component" value="Unassembled WGS sequence"/>
</dbReference>
<dbReference type="AlphaFoldDB" id="A0A174HFC2"/>